<gene>
    <name evidence="2" type="ORF">N7482_003333</name>
</gene>
<feature type="region of interest" description="Disordered" evidence="1">
    <location>
        <begin position="101"/>
        <end position="130"/>
    </location>
</feature>
<dbReference type="RefSeq" id="XP_056544200.1">
    <property type="nucleotide sequence ID" value="XM_056685458.1"/>
</dbReference>
<keyword evidence="3" id="KW-1185">Reference proteome</keyword>
<sequence>MDRALVLTALSAQASRQNAYIQKVAKEQRLSETESALYSALVTLRAMRPVTVVQASAKPDSVPKQKAARMEEWSQLPLRGWPDMERWLAGMCDQFTIDKPQSSSVPVTDPSGGGFAIPPSPSHGSTNSGVDMEAGELTVANAWLPRGNISIGSPYETHLHPSGLRSSPVYPQIQATGESDVASPTGGMAEYTDIAGVSESGQARPAEAAATRAEELSKSRPNIYF</sequence>
<accession>A0A9W9LNA7</accession>
<name>A0A9W9LNA7_9EURO</name>
<dbReference type="AlphaFoldDB" id="A0A9W9LNA7"/>
<comment type="caution">
    <text evidence="2">The sequence shown here is derived from an EMBL/GenBank/DDBJ whole genome shotgun (WGS) entry which is preliminary data.</text>
</comment>
<organism evidence="2 3">
    <name type="scientific">Penicillium canariense</name>
    <dbReference type="NCBI Taxonomy" id="189055"/>
    <lineage>
        <taxon>Eukaryota</taxon>
        <taxon>Fungi</taxon>
        <taxon>Dikarya</taxon>
        <taxon>Ascomycota</taxon>
        <taxon>Pezizomycotina</taxon>
        <taxon>Eurotiomycetes</taxon>
        <taxon>Eurotiomycetidae</taxon>
        <taxon>Eurotiales</taxon>
        <taxon>Aspergillaceae</taxon>
        <taxon>Penicillium</taxon>
    </lineage>
</organism>
<proteinExistence type="predicted"/>
<dbReference type="EMBL" id="JAPQKN010000002">
    <property type="protein sequence ID" value="KAJ5167739.1"/>
    <property type="molecule type" value="Genomic_DNA"/>
</dbReference>
<dbReference type="OrthoDB" id="3862662at2759"/>
<dbReference type="Proteomes" id="UP001149163">
    <property type="component" value="Unassembled WGS sequence"/>
</dbReference>
<feature type="region of interest" description="Disordered" evidence="1">
    <location>
        <begin position="198"/>
        <end position="225"/>
    </location>
</feature>
<protein>
    <submittedName>
        <fullName evidence="2">Uncharacterized protein</fullName>
    </submittedName>
</protein>
<reference evidence="2" key="2">
    <citation type="journal article" date="2023" name="IMA Fungus">
        <title>Comparative genomic study of the Penicillium genus elucidates a diverse pangenome and 15 lateral gene transfer events.</title>
        <authorList>
            <person name="Petersen C."/>
            <person name="Sorensen T."/>
            <person name="Nielsen M.R."/>
            <person name="Sondergaard T.E."/>
            <person name="Sorensen J.L."/>
            <person name="Fitzpatrick D.A."/>
            <person name="Frisvad J.C."/>
            <person name="Nielsen K.L."/>
        </authorList>
    </citation>
    <scope>NUCLEOTIDE SEQUENCE</scope>
    <source>
        <strain evidence="2">IBT 26290</strain>
    </source>
</reference>
<evidence type="ECO:0000313" key="3">
    <source>
        <dbReference type="Proteomes" id="UP001149163"/>
    </source>
</evidence>
<reference evidence="2" key="1">
    <citation type="submission" date="2022-11" db="EMBL/GenBank/DDBJ databases">
        <authorList>
            <person name="Petersen C."/>
        </authorList>
    </citation>
    <scope>NUCLEOTIDE SEQUENCE</scope>
    <source>
        <strain evidence="2">IBT 26290</strain>
    </source>
</reference>
<dbReference type="GeneID" id="81424634"/>
<evidence type="ECO:0000256" key="1">
    <source>
        <dbReference type="SAM" id="MobiDB-lite"/>
    </source>
</evidence>
<evidence type="ECO:0000313" key="2">
    <source>
        <dbReference type="EMBL" id="KAJ5167739.1"/>
    </source>
</evidence>